<dbReference type="OrthoDB" id="543560at2759"/>
<evidence type="ECO:0000256" key="1">
    <source>
        <dbReference type="SAM" id="MobiDB-lite"/>
    </source>
</evidence>
<proteinExistence type="predicted"/>
<keyword evidence="3" id="KW-1185">Reference proteome</keyword>
<evidence type="ECO:0000313" key="3">
    <source>
        <dbReference type="Proteomes" id="UP000187209"/>
    </source>
</evidence>
<accession>A0A1R2BJ66</accession>
<feature type="compositionally biased region" description="Basic residues" evidence="1">
    <location>
        <begin position="52"/>
        <end position="61"/>
    </location>
</feature>
<dbReference type="EMBL" id="MPUH01000609">
    <property type="protein sequence ID" value="OMJ76833.1"/>
    <property type="molecule type" value="Genomic_DNA"/>
</dbReference>
<dbReference type="Proteomes" id="UP000187209">
    <property type="component" value="Unassembled WGS sequence"/>
</dbReference>
<evidence type="ECO:0000313" key="2">
    <source>
        <dbReference type="EMBL" id="OMJ76833.1"/>
    </source>
</evidence>
<protein>
    <submittedName>
        <fullName evidence="2">Uncharacterized protein</fullName>
    </submittedName>
</protein>
<gene>
    <name evidence="2" type="ORF">SteCoe_23724</name>
</gene>
<sequence length="169" mass="19473">MSQSSNEDFDPTKIDLSSSDELPQKRPHKAFIPNPSALPNPLDLINTFKNKEKPKPHKKPPKKPEYSSAIISKAPVMSKIDADFIEQYDYFASESTAILDNWKSAQEIPDKDRPANRSKFVKNVNFRKTGPEDISSKLERELARREKQKIGLKKWKQDDEVRAKQQYDS</sequence>
<organism evidence="2 3">
    <name type="scientific">Stentor coeruleus</name>
    <dbReference type="NCBI Taxonomy" id="5963"/>
    <lineage>
        <taxon>Eukaryota</taxon>
        <taxon>Sar</taxon>
        <taxon>Alveolata</taxon>
        <taxon>Ciliophora</taxon>
        <taxon>Postciliodesmatophora</taxon>
        <taxon>Heterotrichea</taxon>
        <taxon>Heterotrichida</taxon>
        <taxon>Stentoridae</taxon>
        <taxon>Stentor</taxon>
    </lineage>
</organism>
<name>A0A1R2BJ66_9CILI</name>
<comment type="caution">
    <text evidence="2">The sequence shown here is derived from an EMBL/GenBank/DDBJ whole genome shotgun (WGS) entry which is preliminary data.</text>
</comment>
<dbReference type="AlphaFoldDB" id="A0A1R2BJ66"/>
<feature type="region of interest" description="Disordered" evidence="1">
    <location>
        <begin position="1"/>
        <end position="70"/>
    </location>
</feature>
<reference evidence="2 3" key="1">
    <citation type="submission" date="2016-11" db="EMBL/GenBank/DDBJ databases">
        <title>The macronuclear genome of Stentor coeruleus: a giant cell with tiny introns.</title>
        <authorList>
            <person name="Slabodnick M."/>
            <person name="Ruby J.G."/>
            <person name="Reiff S.B."/>
            <person name="Swart E.C."/>
            <person name="Gosai S."/>
            <person name="Prabakaran S."/>
            <person name="Witkowska E."/>
            <person name="Larue G.E."/>
            <person name="Fisher S."/>
            <person name="Freeman R.M."/>
            <person name="Gunawardena J."/>
            <person name="Chu W."/>
            <person name="Stover N.A."/>
            <person name="Gregory B.D."/>
            <person name="Nowacki M."/>
            <person name="Derisi J."/>
            <person name="Roy S.W."/>
            <person name="Marshall W.F."/>
            <person name="Sood P."/>
        </authorList>
    </citation>
    <scope>NUCLEOTIDE SEQUENCE [LARGE SCALE GENOMIC DNA]</scope>
    <source>
        <strain evidence="2">WM001</strain>
    </source>
</reference>
<feature type="region of interest" description="Disordered" evidence="1">
    <location>
        <begin position="148"/>
        <end position="169"/>
    </location>
</feature>